<organism evidence="2 3">
    <name type="scientific">Culter alburnus</name>
    <name type="common">Topmouth culter</name>
    <dbReference type="NCBI Taxonomy" id="194366"/>
    <lineage>
        <taxon>Eukaryota</taxon>
        <taxon>Metazoa</taxon>
        <taxon>Chordata</taxon>
        <taxon>Craniata</taxon>
        <taxon>Vertebrata</taxon>
        <taxon>Euteleostomi</taxon>
        <taxon>Actinopterygii</taxon>
        <taxon>Neopterygii</taxon>
        <taxon>Teleostei</taxon>
        <taxon>Ostariophysi</taxon>
        <taxon>Cypriniformes</taxon>
        <taxon>Xenocyprididae</taxon>
        <taxon>Xenocypridinae</taxon>
        <taxon>Culter</taxon>
    </lineage>
</organism>
<reference evidence="2 3" key="1">
    <citation type="submission" date="2024-05" db="EMBL/GenBank/DDBJ databases">
        <title>A high-quality chromosomal-level genome assembly of Topmouth culter (Culter alburnus).</title>
        <authorList>
            <person name="Zhao H."/>
        </authorList>
    </citation>
    <scope>NUCLEOTIDE SEQUENCE [LARGE SCALE GENOMIC DNA]</scope>
    <source>
        <strain evidence="2">CATC2023</strain>
        <tissue evidence="2">Muscle</tissue>
    </source>
</reference>
<name>A0AAW1ZBZ9_CULAL</name>
<comment type="caution">
    <text evidence="2">The sequence shown here is derived from an EMBL/GenBank/DDBJ whole genome shotgun (WGS) entry which is preliminary data.</text>
</comment>
<sequence>LKHRPLTGINMRKEPQGTNEIASSGREASVAAVIDTCISGSELRADIKGKAPWGAPCPGKSKRLRFNPLQAGRAYENSSLASCLQK</sequence>
<gene>
    <name evidence="2" type="ORF">ABG768_010545</name>
</gene>
<accession>A0AAW1ZBZ9</accession>
<protein>
    <submittedName>
        <fullName evidence="2">Uncharacterized protein</fullName>
    </submittedName>
</protein>
<dbReference type="Proteomes" id="UP001479290">
    <property type="component" value="Unassembled WGS sequence"/>
</dbReference>
<dbReference type="EMBL" id="JAWDJR010000018">
    <property type="protein sequence ID" value="KAK9958423.1"/>
    <property type="molecule type" value="Genomic_DNA"/>
</dbReference>
<keyword evidence="3" id="KW-1185">Reference proteome</keyword>
<dbReference type="AlphaFoldDB" id="A0AAW1ZBZ9"/>
<feature type="region of interest" description="Disordered" evidence="1">
    <location>
        <begin position="1"/>
        <end position="24"/>
    </location>
</feature>
<evidence type="ECO:0000256" key="1">
    <source>
        <dbReference type="SAM" id="MobiDB-lite"/>
    </source>
</evidence>
<feature type="non-terminal residue" evidence="2">
    <location>
        <position position="1"/>
    </location>
</feature>
<proteinExistence type="predicted"/>
<evidence type="ECO:0000313" key="2">
    <source>
        <dbReference type="EMBL" id="KAK9958423.1"/>
    </source>
</evidence>
<evidence type="ECO:0000313" key="3">
    <source>
        <dbReference type="Proteomes" id="UP001479290"/>
    </source>
</evidence>